<reference evidence="2" key="2">
    <citation type="submission" date="2020-09" db="EMBL/GenBank/DDBJ databases">
        <authorList>
            <person name="Sun Q."/>
            <person name="Zhou Y."/>
        </authorList>
    </citation>
    <scope>NUCLEOTIDE SEQUENCE</scope>
    <source>
        <strain evidence="2">CGMCC 1.15758</strain>
    </source>
</reference>
<proteinExistence type="predicted"/>
<dbReference type="PANTHER" id="PTHR38434">
    <property type="entry name" value="BLL2549 PROTEIN"/>
    <property type="match status" value="1"/>
</dbReference>
<accession>A0A8J2Z6K9</accession>
<comment type="caution">
    <text evidence="2">The sequence shown here is derived from an EMBL/GenBank/DDBJ whole genome shotgun (WGS) entry which is preliminary data.</text>
</comment>
<feature type="transmembrane region" description="Helical" evidence="1">
    <location>
        <begin position="175"/>
        <end position="193"/>
    </location>
</feature>
<keyword evidence="1" id="KW-0472">Membrane</keyword>
<evidence type="ECO:0008006" key="4">
    <source>
        <dbReference type="Google" id="ProtNLM"/>
    </source>
</evidence>
<dbReference type="Proteomes" id="UP000636949">
    <property type="component" value="Unassembled WGS sequence"/>
</dbReference>
<keyword evidence="1" id="KW-0812">Transmembrane</keyword>
<feature type="transmembrane region" description="Helical" evidence="1">
    <location>
        <begin position="21"/>
        <end position="40"/>
    </location>
</feature>
<name>A0A8J2Z6K9_9GAMM</name>
<organism evidence="2 3">
    <name type="scientific">Cysteiniphilum litorale</name>
    <dbReference type="NCBI Taxonomy" id="2056700"/>
    <lineage>
        <taxon>Bacteria</taxon>
        <taxon>Pseudomonadati</taxon>
        <taxon>Pseudomonadota</taxon>
        <taxon>Gammaproteobacteria</taxon>
        <taxon>Thiotrichales</taxon>
        <taxon>Fastidiosibacteraceae</taxon>
        <taxon>Cysteiniphilum</taxon>
    </lineage>
</organism>
<keyword evidence="1" id="KW-1133">Transmembrane helix</keyword>
<evidence type="ECO:0000256" key="1">
    <source>
        <dbReference type="SAM" id="Phobius"/>
    </source>
</evidence>
<evidence type="ECO:0000313" key="3">
    <source>
        <dbReference type="Proteomes" id="UP000636949"/>
    </source>
</evidence>
<feature type="transmembrane region" description="Helical" evidence="1">
    <location>
        <begin position="120"/>
        <end position="138"/>
    </location>
</feature>
<feature type="transmembrane region" description="Helical" evidence="1">
    <location>
        <begin position="83"/>
        <end position="105"/>
    </location>
</feature>
<gene>
    <name evidence="2" type="ORF">GCM10010995_26130</name>
</gene>
<protein>
    <recommendedName>
        <fullName evidence="4">DUF2339 domain-containing protein</fullName>
    </recommendedName>
</protein>
<reference evidence="2" key="1">
    <citation type="journal article" date="2014" name="Int. J. Syst. Evol. Microbiol.">
        <title>Complete genome sequence of Corynebacterium casei LMG S-19264T (=DSM 44701T), isolated from a smear-ripened cheese.</title>
        <authorList>
            <consortium name="US DOE Joint Genome Institute (JGI-PGF)"/>
            <person name="Walter F."/>
            <person name="Albersmeier A."/>
            <person name="Kalinowski J."/>
            <person name="Ruckert C."/>
        </authorList>
    </citation>
    <scope>NUCLEOTIDE SEQUENCE</scope>
    <source>
        <strain evidence="2">CGMCC 1.15758</strain>
    </source>
</reference>
<dbReference type="AlphaFoldDB" id="A0A8J2Z6K9"/>
<dbReference type="PANTHER" id="PTHR38434:SF1">
    <property type="entry name" value="BLL2549 PROTEIN"/>
    <property type="match status" value="1"/>
</dbReference>
<keyword evidence="3" id="KW-1185">Reference proteome</keyword>
<dbReference type="InterPro" id="IPR019286">
    <property type="entry name" value="DUF2339_TM"/>
</dbReference>
<dbReference type="Pfam" id="PF10101">
    <property type="entry name" value="DUF2339"/>
    <property type="match status" value="1"/>
</dbReference>
<feature type="transmembrane region" description="Helical" evidence="1">
    <location>
        <begin position="145"/>
        <end position="163"/>
    </location>
</feature>
<sequence length="202" mass="23659">MLGYIVLWLGQRYRLVFVTQAAHTLNLFSFCYFIVVIVVINNPLFGTYVDGVTVFNLLTFAYLSPVLWIYIQRRYYLSSKYIFVLDYAAAIIVFIWLNLNIRFFFHPNKLLLGATTYSEIYSYSIIWLLLGIILLALAIKWQWKILRYISFVLVMLSTAKIFLYDASALDGLYRVLSFLCLGFILITISYLYARFIFKSPSD</sequence>
<evidence type="ECO:0000313" key="2">
    <source>
        <dbReference type="EMBL" id="GGG07347.1"/>
    </source>
</evidence>
<feature type="transmembrane region" description="Helical" evidence="1">
    <location>
        <begin position="52"/>
        <end position="71"/>
    </location>
</feature>
<dbReference type="EMBL" id="BMJS01000052">
    <property type="protein sequence ID" value="GGG07347.1"/>
    <property type="molecule type" value="Genomic_DNA"/>
</dbReference>